<evidence type="ECO:0000256" key="5">
    <source>
        <dbReference type="ARBA" id="ARBA00023136"/>
    </source>
</evidence>
<evidence type="ECO:0000256" key="4">
    <source>
        <dbReference type="ARBA" id="ARBA00022989"/>
    </source>
</evidence>
<dbReference type="PANTHER" id="PTHR31632">
    <property type="entry name" value="IRON TRANSPORTER FTH1"/>
    <property type="match status" value="1"/>
</dbReference>
<keyword evidence="4 7" id="KW-1133">Transmembrane helix</keyword>
<accession>A0A271ITM6</accession>
<organism evidence="8 9">
    <name type="scientific">Rubrivirga marina</name>
    <dbReference type="NCBI Taxonomy" id="1196024"/>
    <lineage>
        <taxon>Bacteria</taxon>
        <taxon>Pseudomonadati</taxon>
        <taxon>Rhodothermota</taxon>
        <taxon>Rhodothermia</taxon>
        <taxon>Rhodothermales</taxon>
        <taxon>Rubricoccaceae</taxon>
        <taxon>Rubrivirga</taxon>
    </lineage>
</organism>
<keyword evidence="9" id="KW-1185">Reference proteome</keyword>
<dbReference type="InterPro" id="IPR004923">
    <property type="entry name" value="FTR1/Fip1/EfeU"/>
</dbReference>
<dbReference type="RefSeq" id="WP_218830608.1">
    <property type="nucleotide sequence ID" value="NZ_MQWD01000005.1"/>
</dbReference>
<evidence type="ECO:0000256" key="3">
    <source>
        <dbReference type="ARBA" id="ARBA00022692"/>
    </source>
</evidence>
<comment type="similarity">
    <text evidence="2">Belongs to the oxidase-dependent Fe transporter (OFeT) (TC 9.A.10.1) family.</text>
</comment>
<dbReference type="GO" id="GO:0015093">
    <property type="term" value="F:ferrous iron transmembrane transporter activity"/>
    <property type="evidence" value="ECO:0007669"/>
    <property type="project" value="TreeGrafter"/>
</dbReference>
<evidence type="ECO:0000256" key="6">
    <source>
        <dbReference type="SAM" id="MobiDB-lite"/>
    </source>
</evidence>
<gene>
    <name evidence="8" type="ORF">BSZ37_20605</name>
</gene>
<feature type="transmembrane region" description="Helical" evidence="7">
    <location>
        <begin position="82"/>
        <end position="102"/>
    </location>
</feature>
<reference evidence="8 9" key="1">
    <citation type="submission" date="2016-11" db="EMBL/GenBank/DDBJ databases">
        <title>Study of marine rhodopsin-containing bacteria.</title>
        <authorList>
            <person name="Yoshizawa S."/>
            <person name="Kumagai Y."/>
            <person name="Kogure K."/>
        </authorList>
    </citation>
    <scope>NUCLEOTIDE SEQUENCE [LARGE SCALE GENOMIC DNA]</scope>
    <source>
        <strain evidence="8 9">SAORIC-28</strain>
    </source>
</reference>
<name>A0A271ITM6_9BACT</name>
<dbReference type="GO" id="GO:0033573">
    <property type="term" value="C:high-affinity iron permease complex"/>
    <property type="evidence" value="ECO:0007669"/>
    <property type="project" value="InterPro"/>
</dbReference>
<feature type="transmembrane region" description="Helical" evidence="7">
    <location>
        <begin position="114"/>
        <end position="132"/>
    </location>
</feature>
<protein>
    <submittedName>
        <fullName evidence="8">Iron permease</fullName>
    </submittedName>
</protein>
<dbReference type="AlphaFoldDB" id="A0A271ITM6"/>
<feature type="transmembrane region" description="Helical" evidence="7">
    <location>
        <begin position="51"/>
        <end position="70"/>
    </location>
</feature>
<dbReference type="Pfam" id="PF03239">
    <property type="entry name" value="FTR1"/>
    <property type="match status" value="1"/>
</dbReference>
<evidence type="ECO:0000256" key="2">
    <source>
        <dbReference type="ARBA" id="ARBA00008333"/>
    </source>
</evidence>
<evidence type="ECO:0000313" key="9">
    <source>
        <dbReference type="Proteomes" id="UP000216339"/>
    </source>
</evidence>
<dbReference type="Proteomes" id="UP000216339">
    <property type="component" value="Unassembled WGS sequence"/>
</dbReference>
<keyword evidence="5 7" id="KW-0472">Membrane</keyword>
<feature type="transmembrane region" description="Helical" evidence="7">
    <location>
        <begin position="282"/>
        <end position="302"/>
    </location>
</feature>
<evidence type="ECO:0000313" key="8">
    <source>
        <dbReference type="EMBL" id="PAP74581.1"/>
    </source>
</evidence>
<evidence type="ECO:0000256" key="7">
    <source>
        <dbReference type="SAM" id="Phobius"/>
    </source>
</evidence>
<feature type="transmembrane region" description="Helical" evidence="7">
    <location>
        <begin position="224"/>
        <end position="243"/>
    </location>
</feature>
<sequence length="335" mass="35830">MRRIITAGLALGTLGVLGAMVWQGVTSAGNPDPLAADLSPGAVVMNTGLIVFREGLEAILVFAAVTASMMGAHRVYRRPITWGAASAFVASVATWFVVVALIDAVNAPALDVQAATGLLAVVVLLVIMNWFFHKVYWTGWISMHNKRRQRLLAEAGREGSRTAWGFALLGFSVVYREGFEVVLFLQNMRLQAGSGVVSQGVAIGLAFTAVVGVLTFVAHHRLPYKKMLVFTGVMLAGVLVVMVGESVQEMQQAAWVGVTPVPLAIPAWMGMWFAVFPTAESLGAQAVAALLVGGSYVVSRYLKVWRPQRRGQRPAVRPSVPPPSLAVSSRPEPVV</sequence>
<comment type="caution">
    <text evidence="8">The sequence shown here is derived from an EMBL/GenBank/DDBJ whole genome shotgun (WGS) entry which is preliminary data.</text>
</comment>
<feature type="region of interest" description="Disordered" evidence="6">
    <location>
        <begin position="312"/>
        <end position="335"/>
    </location>
</feature>
<keyword evidence="3 7" id="KW-0812">Transmembrane</keyword>
<feature type="compositionally biased region" description="Low complexity" evidence="6">
    <location>
        <begin position="325"/>
        <end position="335"/>
    </location>
</feature>
<feature type="transmembrane region" description="Helical" evidence="7">
    <location>
        <begin position="196"/>
        <end position="218"/>
    </location>
</feature>
<proteinExistence type="inferred from homology"/>
<evidence type="ECO:0000256" key="1">
    <source>
        <dbReference type="ARBA" id="ARBA00004141"/>
    </source>
</evidence>
<dbReference type="EMBL" id="MQWD01000005">
    <property type="protein sequence ID" value="PAP74581.1"/>
    <property type="molecule type" value="Genomic_DNA"/>
</dbReference>
<comment type="subcellular location">
    <subcellularLocation>
        <location evidence="1">Membrane</location>
        <topology evidence="1">Multi-pass membrane protein</topology>
    </subcellularLocation>
</comment>
<dbReference type="PANTHER" id="PTHR31632:SF2">
    <property type="entry name" value="PLASMA MEMBRANE IRON PERMEASE"/>
    <property type="match status" value="1"/>
</dbReference>
<feature type="transmembrane region" description="Helical" evidence="7">
    <location>
        <begin position="255"/>
        <end position="276"/>
    </location>
</feature>